<keyword evidence="2" id="KW-0418">Kinase</keyword>
<dbReference type="EMBL" id="UGAW01000001">
    <property type="protein sequence ID" value="STG50402.1"/>
    <property type="molecule type" value="Genomic_DNA"/>
</dbReference>
<sequence>MANADDLIKSYVAAGFKKIHLDCSMSCQDDPIPLTDDIVAERAARLAKVAEETCLEHFGEADLEYVIGTEVPVPGGGA</sequence>
<keyword evidence="2" id="KW-0808">Transferase</keyword>
<dbReference type="Gene3D" id="3.20.20.70">
    <property type="entry name" value="Aldolase class I"/>
    <property type="match status" value="1"/>
</dbReference>
<comment type="pathway">
    <text evidence="1">Carbohydrate metabolism; D-tagatose 6-phosphate degradation; D-glyceraldehyde 3-phosphate and glycerone phosphate from D-tagatose 6-phosphate: step 2/2.</text>
</comment>
<gene>
    <name evidence="2" type="primary">agaZ_1</name>
    <name evidence="2" type="ORF">NCTC11112_00808</name>
</gene>
<dbReference type="InterPro" id="IPR013785">
    <property type="entry name" value="Aldolase_TIM"/>
</dbReference>
<dbReference type="GO" id="GO:0005886">
    <property type="term" value="C:plasma membrane"/>
    <property type="evidence" value="ECO:0007669"/>
    <property type="project" value="TreeGrafter"/>
</dbReference>
<protein>
    <submittedName>
        <fullName evidence="2">Putative tagatose 6-phosphate kinase</fullName>
        <ecNumber evidence="2">2.7.1.144</ecNumber>
    </submittedName>
</protein>
<dbReference type="PANTHER" id="PTHR32502:SF2">
    <property type="entry name" value="D-TAGATOSE-1,6-BISPHOSPHATE ALDOLASE SUBUNIT KBAZ"/>
    <property type="match status" value="1"/>
</dbReference>
<accession>A0A376MIW7</accession>
<organism evidence="2 3">
    <name type="scientific">Escherichia coli</name>
    <dbReference type="NCBI Taxonomy" id="562"/>
    <lineage>
        <taxon>Bacteria</taxon>
        <taxon>Pseudomonadati</taxon>
        <taxon>Pseudomonadota</taxon>
        <taxon>Gammaproteobacteria</taxon>
        <taxon>Enterobacterales</taxon>
        <taxon>Enterobacteriaceae</taxon>
        <taxon>Escherichia</taxon>
    </lineage>
</organism>
<dbReference type="Pfam" id="PF08013">
    <property type="entry name" value="GatZ_KbaZ-like"/>
    <property type="match status" value="1"/>
</dbReference>
<dbReference type="GO" id="GO:0009401">
    <property type="term" value="P:phosphoenolpyruvate-dependent sugar phosphotransferase system"/>
    <property type="evidence" value="ECO:0007669"/>
    <property type="project" value="TreeGrafter"/>
</dbReference>
<evidence type="ECO:0000256" key="1">
    <source>
        <dbReference type="ARBA" id="ARBA00005191"/>
    </source>
</evidence>
<dbReference type="SUPFAM" id="SSF51569">
    <property type="entry name" value="Aldolase"/>
    <property type="match status" value="1"/>
</dbReference>
<evidence type="ECO:0000313" key="2">
    <source>
        <dbReference type="EMBL" id="STG50402.1"/>
    </source>
</evidence>
<dbReference type="EC" id="2.7.1.144" evidence="2"/>
<dbReference type="PANTHER" id="PTHR32502">
    <property type="entry name" value="N-ACETYLGALACTOSAMINE PERMEASE II COMPONENT-RELATED"/>
    <property type="match status" value="1"/>
</dbReference>
<proteinExistence type="predicted"/>
<dbReference type="InterPro" id="IPR050303">
    <property type="entry name" value="GatZ_KbaZ_carbometab"/>
</dbReference>
<evidence type="ECO:0000313" key="3">
    <source>
        <dbReference type="Proteomes" id="UP000254817"/>
    </source>
</evidence>
<dbReference type="GO" id="GO:0009024">
    <property type="term" value="F:tagatose-6-phosphate kinase activity"/>
    <property type="evidence" value="ECO:0007669"/>
    <property type="project" value="UniProtKB-EC"/>
</dbReference>
<dbReference type="UniPathway" id="UPA00704">
    <property type="reaction ID" value="UER00716"/>
</dbReference>
<name>A0A376MIW7_ECOLX</name>
<dbReference type="Proteomes" id="UP000254817">
    <property type="component" value="Unassembled WGS sequence"/>
</dbReference>
<dbReference type="InterPro" id="IPR012062">
    <property type="entry name" value="GatZ/KbaZ-like"/>
</dbReference>
<dbReference type="GO" id="GO:0005975">
    <property type="term" value="P:carbohydrate metabolic process"/>
    <property type="evidence" value="ECO:0007669"/>
    <property type="project" value="InterPro"/>
</dbReference>
<dbReference type="AlphaFoldDB" id="A0A376MIW7"/>
<dbReference type="GO" id="GO:2001059">
    <property type="term" value="P:D-tagatose 6-phosphate catabolic process"/>
    <property type="evidence" value="ECO:0007669"/>
    <property type="project" value="UniProtKB-UniPathway"/>
</dbReference>
<reference evidence="2 3" key="1">
    <citation type="submission" date="2018-06" db="EMBL/GenBank/DDBJ databases">
        <authorList>
            <consortium name="Pathogen Informatics"/>
            <person name="Doyle S."/>
        </authorList>
    </citation>
    <scope>NUCLEOTIDE SEQUENCE [LARGE SCALE GENOMIC DNA]</scope>
    <source>
        <strain evidence="2 3">NCTC11112</strain>
    </source>
</reference>